<dbReference type="EnsemblMetazoa" id="SMAR002020-RA">
    <property type="protein sequence ID" value="SMAR002020-PA"/>
    <property type="gene ID" value="SMAR002020"/>
</dbReference>
<reference evidence="2" key="2">
    <citation type="submission" date="2015-02" db="UniProtKB">
        <authorList>
            <consortium name="EnsemblMetazoa"/>
        </authorList>
    </citation>
    <scope>IDENTIFICATION</scope>
</reference>
<evidence type="ECO:0000313" key="2">
    <source>
        <dbReference type="EnsemblMetazoa" id="SMAR002020-PA"/>
    </source>
</evidence>
<reference evidence="3" key="1">
    <citation type="submission" date="2011-05" db="EMBL/GenBank/DDBJ databases">
        <authorList>
            <person name="Richards S.R."/>
            <person name="Qu J."/>
            <person name="Jiang H."/>
            <person name="Jhangiani S.N."/>
            <person name="Agravi P."/>
            <person name="Goodspeed R."/>
            <person name="Gross S."/>
            <person name="Mandapat C."/>
            <person name="Jackson L."/>
            <person name="Mathew T."/>
            <person name="Pu L."/>
            <person name="Thornton R."/>
            <person name="Saada N."/>
            <person name="Wilczek-Boney K.B."/>
            <person name="Lee S."/>
            <person name="Kovar C."/>
            <person name="Wu Y."/>
            <person name="Scherer S.E."/>
            <person name="Worley K.C."/>
            <person name="Muzny D.M."/>
            <person name="Gibbs R."/>
        </authorList>
    </citation>
    <scope>NUCLEOTIDE SEQUENCE</scope>
    <source>
        <strain evidence="3">Brora</strain>
    </source>
</reference>
<protein>
    <submittedName>
        <fullName evidence="2">Uncharacterized protein</fullName>
    </submittedName>
</protein>
<keyword evidence="3" id="KW-1185">Reference proteome</keyword>
<dbReference type="AlphaFoldDB" id="T1IM26"/>
<evidence type="ECO:0000313" key="3">
    <source>
        <dbReference type="Proteomes" id="UP000014500"/>
    </source>
</evidence>
<dbReference type="EMBL" id="AFFK01016766">
    <property type="status" value="NOT_ANNOTATED_CDS"/>
    <property type="molecule type" value="Genomic_DNA"/>
</dbReference>
<feature type="region of interest" description="Disordered" evidence="1">
    <location>
        <begin position="1"/>
        <end position="42"/>
    </location>
</feature>
<name>T1IM26_STRMM</name>
<evidence type="ECO:0000256" key="1">
    <source>
        <dbReference type="SAM" id="MobiDB-lite"/>
    </source>
</evidence>
<feature type="compositionally biased region" description="Low complexity" evidence="1">
    <location>
        <begin position="24"/>
        <end position="35"/>
    </location>
</feature>
<dbReference type="HOGENOM" id="CLU_3261112_0_0_1"/>
<feature type="compositionally biased region" description="Polar residues" evidence="1">
    <location>
        <begin position="1"/>
        <end position="12"/>
    </location>
</feature>
<proteinExistence type="predicted"/>
<sequence length="42" mass="4885">MNSGMSTKSRFGNSWEPRGIDTTRSSNDRNYNYNKNSKKKIN</sequence>
<accession>T1IM26</accession>
<dbReference type="Proteomes" id="UP000014500">
    <property type="component" value="Unassembled WGS sequence"/>
</dbReference>
<organism evidence="2 3">
    <name type="scientific">Strigamia maritima</name>
    <name type="common">European centipede</name>
    <name type="synonym">Geophilus maritimus</name>
    <dbReference type="NCBI Taxonomy" id="126957"/>
    <lineage>
        <taxon>Eukaryota</taxon>
        <taxon>Metazoa</taxon>
        <taxon>Ecdysozoa</taxon>
        <taxon>Arthropoda</taxon>
        <taxon>Myriapoda</taxon>
        <taxon>Chilopoda</taxon>
        <taxon>Pleurostigmophora</taxon>
        <taxon>Geophilomorpha</taxon>
        <taxon>Linotaeniidae</taxon>
        <taxon>Strigamia</taxon>
    </lineage>
</organism>